<dbReference type="AlphaFoldDB" id="A0A0E9S3T8"/>
<dbReference type="PANTHER" id="PTHR11616:SF303">
    <property type="entry name" value="SODIUM- AND CHLORIDE-DEPENDENT GABA TRANSPORTER INE"/>
    <property type="match status" value="1"/>
</dbReference>
<accession>A0A0E9S3T8</accession>
<dbReference type="PROSITE" id="PS50267">
    <property type="entry name" value="NA_NEUROTRAN_SYMP_3"/>
    <property type="match status" value="1"/>
</dbReference>
<evidence type="ECO:0000256" key="1">
    <source>
        <dbReference type="ARBA" id="ARBA00004141"/>
    </source>
</evidence>
<keyword evidence="6" id="KW-0479">Metal-binding</keyword>
<dbReference type="SUPFAM" id="SSF161070">
    <property type="entry name" value="SNF-like"/>
    <property type="match status" value="1"/>
</dbReference>
<evidence type="ECO:0000256" key="4">
    <source>
        <dbReference type="ARBA" id="ARBA00022989"/>
    </source>
</evidence>
<reference evidence="8" key="1">
    <citation type="submission" date="2014-11" db="EMBL/GenBank/DDBJ databases">
        <authorList>
            <person name="Amaro Gonzalez C."/>
        </authorList>
    </citation>
    <scope>NUCLEOTIDE SEQUENCE</scope>
</reference>
<keyword evidence="2" id="KW-0813">Transport</keyword>
<dbReference type="EMBL" id="GBXM01073364">
    <property type="protein sequence ID" value="JAH35213.1"/>
    <property type="molecule type" value="Transcribed_RNA"/>
</dbReference>
<name>A0A0E9S3T8_ANGAN</name>
<keyword evidence="4 7" id="KW-1133">Transmembrane helix</keyword>
<dbReference type="PANTHER" id="PTHR11616">
    <property type="entry name" value="SODIUM/CHLORIDE DEPENDENT TRANSPORTER"/>
    <property type="match status" value="1"/>
</dbReference>
<feature type="binding site" evidence="6">
    <location>
        <position position="36"/>
    </location>
    <ligand>
        <name>Na(+)</name>
        <dbReference type="ChEBI" id="CHEBI:29101"/>
        <label>1</label>
    </ligand>
</feature>
<feature type="binding site" evidence="6">
    <location>
        <position position="39"/>
    </location>
    <ligand>
        <name>Na(+)</name>
        <dbReference type="ChEBI" id="CHEBI:29101"/>
        <label>1</label>
    </ligand>
</feature>
<dbReference type="InterPro" id="IPR000175">
    <property type="entry name" value="Na/ntran_symport"/>
</dbReference>
<evidence type="ECO:0000256" key="7">
    <source>
        <dbReference type="SAM" id="Phobius"/>
    </source>
</evidence>
<dbReference type="InterPro" id="IPR037272">
    <property type="entry name" value="SNS_sf"/>
</dbReference>
<evidence type="ECO:0000256" key="2">
    <source>
        <dbReference type="ARBA" id="ARBA00022448"/>
    </source>
</evidence>
<dbReference type="GO" id="GO:0089718">
    <property type="term" value="P:amino acid import across plasma membrane"/>
    <property type="evidence" value="ECO:0007669"/>
    <property type="project" value="TreeGrafter"/>
</dbReference>
<dbReference type="GO" id="GO:0005283">
    <property type="term" value="F:amino acid:sodium symporter activity"/>
    <property type="evidence" value="ECO:0007669"/>
    <property type="project" value="TreeGrafter"/>
</dbReference>
<dbReference type="Pfam" id="PF00209">
    <property type="entry name" value="SNF"/>
    <property type="match status" value="1"/>
</dbReference>
<dbReference type="GO" id="GO:0046872">
    <property type="term" value="F:metal ion binding"/>
    <property type="evidence" value="ECO:0007669"/>
    <property type="project" value="UniProtKB-KW"/>
</dbReference>
<organism evidence="8">
    <name type="scientific">Anguilla anguilla</name>
    <name type="common">European freshwater eel</name>
    <name type="synonym">Muraena anguilla</name>
    <dbReference type="NCBI Taxonomy" id="7936"/>
    <lineage>
        <taxon>Eukaryota</taxon>
        <taxon>Metazoa</taxon>
        <taxon>Chordata</taxon>
        <taxon>Craniata</taxon>
        <taxon>Vertebrata</taxon>
        <taxon>Euteleostomi</taxon>
        <taxon>Actinopterygii</taxon>
        <taxon>Neopterygii</taxon>
        <taxon>Teleostei</taxon>
        <taxon>Anguilliformes</taxon>
        <taxon>Anguillidae</taxon>
        <taxon>Anguilla</taxon>
    </lineage>
</organism>
<reference evidence="8" key="2">
    <citation type="journal article" date="2015" name="Fish Shellfish Immunol.">
        <title>Early steps in the European eel (Anguilla anguilla)-Vibrio vulnificus interaction in the gills: Role of the RtxA13 toxin.</title>
        <authorList>
            <person name="Callol A."/>
            <person name="Pajuelo D."/>
            <person name="Ebbesson L."/>
            <person name="Teles M."/>
            <person name="MacKenzie S."/>
            <person name="Amaro C."/>
        </authorList>
    </citation>
    <scope>NUCLEOTIDE SEQUENCE</scope>
</reference>
<evidence type="ECO:0000256" key="5">
    <source>
        <dbReference type="ARBA" id="ARBA00023136"/>
    </source>
</evidence>
<proteinExistence type="predicted"/>
<keyword evidence="5 7" id="KW-0472">Membrane</keyword>
<comment type="subcellular location">
    <subcellularLocation>
        <location evidence="1">Membrane</location>
        <topology evidence="1">Multi-pass membrane protein</topology>
    </subcellularLocation>
</comment>
<evidence type="ECO:0000313" key="8">
    <source>
        <dbReference type="EMBL" id="JAH35213.1"/>
    </source>
</evidence>
<evidence type="ECO:0000256" key="6">
    <source>
        <dbReference type="PIRSR" id="PIRSR600175-1"/>
    </source>
</evidence>
<feature type="binding site" evidence="6">
    <location>
        <position position="40"/>
    </location>
    <ligand>
        <name>Na(+)</name>
        <dbReference type="ChEBI" id="CHEBI:29101"/>
        <label>1</label>
    </ligand>
</feature>
<keyword evidence="3 7" id="KW-0812">Transmembrane</keyword>
<evidence type="ECO:0000256" key="3">
    <source>
        <dbReference type="ARBA" id="ARBA00022692"/>
    </source>
</evidence>
<protein>
    <submittedName>
        <fullName evidence="8">Uncharacterized protein</fullName>
    </submittedName>
</protein>
<feature type="transmembrane region" description="Helical" evidence="7">
    <location>
        <begin position="20"/>
        <end position="38"/>
    </location>
</feature>
<dbReference type="GO" id="GO:0005886">
    <property type="term" value="C:plasma membrane"/>
    <property type="evidence" value="ECO:0007669"/>
    <property type="project" value="TreeGrafter"/>
</dbReference>
<sequence length="72" mass="8066">MVSGPGLVFVVYPEVLSTMPLSQLWSALFFLMLLCLGLDSQAICITHLTHPHANSHTYTHPFTHTHIQTHIL</sequence>
<keyword evidence="6" id="KW-0915">Sodium</keyword>